<evidence type="ECO:0000256" key="11">
    <source>
        <dbReference type="ARBA" id="ARBA00036904"/>
    </source>
</evidence>
<comment type="cofactor">
    <cofactor evidence="1">
        <name>Mg(2+)</name>
        <dbReference type="ChEBI" id="CHEBI:18420"/>
    </cofactor>
</comment>
<evidence type="ECO:0000256" key="15">
    <source>
        <dbReference type="ARBA" id="ARBA00041979"/>
    </source>
</evidence>
<dbReference type="InterPro" id="IPR015797">
    <property type="entry name" value="NUDIX_hydrolase-like_dom_sf"/>
</dbReference>
<dbReference type="InterPro" id="IPR047127">
    <property type="entry name" value="MutT-like"/>
</dbReference>
<dbReference type="OrthoDB" id="9810648at2"/>
<reference evidence="19 20" key="1">
    <citation type="submission" date="2016-10" db="EMBL/GenBank/DDBJ databases">
        <authorList>
            <person name="de Groot N.N."/>
        </authorList>
    </citation>
    <scope>NUCLEOTIDE SEQUENCE [LARGE SCALE GENOMIC DNA]</scope>
    <source>
        <strain evidence="19 20">DSM 5885</strain>
    </source>
</reference>
<keyword evidence="5" id="KW-0479">Metal-binding</keyword>
<dbReference type="Pfam" id="PF02581">
    <property type="entry name" value="TMP-TENI"/>
    <property type="match status" value="1"/>
</dbReference>
<dbReference type="InterPro" id="IPR020476">
    <property type="entry name" value="Nudix_hydrolase"/>
</dbReference>
<evidence type="ECO:0000313" key="19">
    <source>
        <dbReference type="EMBL" id="SDG52777.1"/>
    </source>
</evidence>
<dbReference type="PANTHER" id="PTHR47707:SF1">
    <property type="entry name" value="NUDIX HYDROLASE FAMILY PROTEIN"/>
    <property type="match status" value="1"/>
</dbReference>
<dbReference type="GO" id="GO:0044716">
    <property type="term" value="F:8-oxo-GDP phosphatase activity"/>
    <property type="evidence" value="ECO:0007669"/>
    <property type="project" value="TreeGrafter"/>
</dbReference>
<dbReference type="PROSITE" id="PS51462">
    <property type="entry name" value="NUDIX"/>
    <property type="match status" value="1"/>
</dbReference>
<evidence type="ECO:0000256" key="1">
    <source>
        <dbReference type="ARBA" id="ARBA00001946"/>
    </source>
</evidence>
<dbReference type="Gene3D" id="3.90.79.10">
    <property type="entry name" value="Nucleoside Triphosphate Pyrophosphohydrolase"/>
    <property type="match status" value="1"/>
</dbReference>
<evidence type="ECO:0000256" key="7">
    <source>
        <dbReference type="ARBA" id="ARBA00022801"/>
    </source>
</evidence>
<protein>
    <recommendedName>
        <fullName evidence="13">8-oxo-dGTP diphosphatase</fullName>
        <ecNumber evidence="12">3.6.1.55</ecNumber>
    </recommendedName>
    <alternativeName>
        <fullName evidence="16">7,8-dihydro-8-oxoguanine-triphosphatase</fullName>
    </alternativeName>
    <alternativeName>
        <fullName evidence="15">Mutator protein MutT</fullName>
    </alternativeName>
    <alternativeName>
        <fullName evidence="14">dGTP pyrophosphohydrolase</fullName>
    </alternativeName>
</protein>
<dbReference type="GO" id="GO:0008413">
    <property type="term" value="F:8-oxo-7,8-dihydroguanosine triphosphate pyrophosphatase activity"/>
    <property type="evidence" value="ECO:0007669"/>
    <property type="project" value="TreeGrafter"/>
</dbReference>
<dbReference type="PANTHER" id="PTHR47707">
    <property type="entry name" value="8-OXO-DGTP DIPHOSPHATASE"/>
    <property type="match status" value="1"/>
</dbReference>
<dbReference type="Gene3D" id="3.20.20.70">
    <property type="entry name" value="Aldolase class I"/>
    <property type="match status" value="1"/>
</dbReference>
<dbReference type="SUPFAM" id="SSF55811">
    <property type="entry name" value="Nudix"/>
    <property type="match status" value="1"/>
</dbReference>
<evidence type="ECO:0000256" key="8">
    <source>
        <dbReference type="ARBA" id="ARBA00022842"/>
    </source>
</evidence>
<evidence type="ECO:0000256" key="16">
    <source>
        <dbReference type="ARBA" id="ARBA00042798"/>
    </source>
</evidence>
<evidence type="ECO:0000256" key="10">
    <source>
        <dbReference type="ARBA" id="ARBA00035861"/>
    </source>
</evidence>
<keyword evidence="4" id="KW-0235">DNA replication</keyword>
<keyword evidence="7 17" id="KW-0378">Hydrolase</keyword>
<sequence length="315" mass="34519">MTGITEVAAAVLLRDGDAGREYLLAQRPPGKAYAGYWEFPGGKVEAGETTAEALVRELDEELGIRVLQANPWITREFVYPHAHVRLKFFHVHAWEGELHPHEHTGMIWTRIGETPTVSPVLPANGPILRALELPRVCALTNAGENGIAAELARLEEALHHGLRLIQLRDKGLAAEARRDFSHRAMTLARQHPGTLVLVNDDDALAREIGADGLHLTAQRLMRTGTRPDADRVAASCHNAEELAQAAALGLDFVLLGPVLPTRTHPDHPGLGWENFARLSERLPLPVFALGGMSAELQDYAQTQGAHGVAMLRDWR</sequence>
<dbReference type="Proteomes" id="UP000198607">
    <property type="component" value="Unassembled WGS sequence"/>
</dbReference>
<evidence type="ECO:0000256" key="13">
    <source>
        <dbReference type="ARBA" id="ARBA00040794"/>
    </source>
</evidence>
<dbReference type="InterPro" id="IPR036206">
    <property type="entry name" value="ThiamineP_synth_sf"/>
</dbReference>
<proteinExistence type="inferred from homology"/>
<dbReference type="CDD" id="cd03425">
    <property type="entry name" value="NUDIX_MutT_NudA_like"/>
    <property type="match status" value="1"/>
</dbReference>
<dbReference type="PRINTS" id="PR00502">
    <property type="entry name" value="NUDIXFAMILY"/>
</dbReference>
<dbReference type="GO" id="GO:0006260">
    <property type="term" value="P:DNA replication"/>
    <property type="evidence" value="ECO:0007669"/>
    <property type="project" value="UniProtKB-KW"/>
</dbReference>
<dbReference type="NCBIfam" id="NF006530">
    <property type="entry name" value="PRK08999.1"/>
    <property type="match status" value="1"/>
</dbReference>
<name>A0A1G7UZ62_9RHOO</name>
<evidence type="ECO:0000256" key="12">
    <source>
        <dbReference type="ARBA" id="ARBA00038905"/>
    </source>
</evidence>
<dbReference type="GO" id="GO:0009228">
    <property type="term" value="P:thiamine biosynthetic process"/>
    <property type="evidence" value="ECO:0007669"/>
    <property type="project" value="UniProtKB-KW"/>
</dbReference>
<dbReference type="GO" id="GO:0035539">
    <property type="term" value="F:8-oxo-7,8-dihydrodeoxyguanosine triphosphate pyrophosphatase activity"/>
    <property type="evidence" value="ECO:0007669"/>
    <property type="project" value="UniProtKB-EC"/>
</dbReference>
<keyword evidence="20" id="KW-1185">Reference proteome</keyword>
<dbReference type="EMBL" id="FNCY01000001">
    <property type="protein sequence ID" value="SDG52777.1"/>
    <property type="molecule type" value="Genomic_DNA"/>
</dbReference>
<dbReference type="PROSITE" id="PS00893">
    <property type="entry name" value="NUDIX_BOX"/>
    <property type="match status" value="1"/>
</dbReference>
<dbReference type="EC" id="3.6.1.55" evidence="12"/>
<comment type="catalytic activity">
    <reaction evidence="10">
        <text>8-oxo-dGTP + H2O = 8-oxo-dGMP + diphosphate + H(+)</text>
        <dbReference type="Rhea" id="RHEA:31575"/>
        <dbReference type="ChEBI" id="CHEBI:15377"/>
        <dbReference type="ChEBI" id="CHEBI:15378"/>
        <dbReference type="ChEBI" id="CHEBI:33019"/>
        <dbReference type="ChEBI" id="CHEBI:63224"/>
        <dbReference type="ChEBI" id="CHEBI:77896"/>
        <dbReference type="EC" id="3.6.1.55"/>
    </reaction>
</comment>
<organism evidence="19 20">
    <name type="scientific">Propionivibrio dicarboxylicus</name>
    <dbReference type="NCBI Taxonomy" id="83767"/>
    <lineage>
        <taxon>Bacteria</taxon>
        <taxon>Pseudomonadati</taxon>
        <taxon>Pseudomonadota</taxon>
        <taxon>Betaproteobacteria</taxon>
        <taxon>Rhodocyclales</taxon>
        <taxon>Rhodocyclaceae</taxon>
        <taxon>Propionivibrio</taxon>
    </lineage>
</organism>
<evidence type="ECO:0000256" key="14">
    <source>
        <dbReference type="ARBA" id="ARBA00041592"/>
    </source>
</evidence>
<keyword evidence="8" id="KW-0460">Magnesium</keyword>
<accession>A0A1G7UZ62</accession>
<evidence type="ECO:0000256" key="17">
    <source>
        <dbReference type="RuleBase" id="RU003476"/>
    </source>
</evidence>
<evidence type="ECO:0000259" key="18">
    <source>
        <dbReference type="PROSITE" id="PS51462"/>
    </source>
</evidence>
<dbReference type="Pfam" id="PF00293">
    <property type="entry name" value="NUDIX"/>
    <property type="match status" value="1"/>
</dbReference>
<dbReference type="InterPro" id="IPR013785">
    <property type="entry name" value="Aldolase_TIM"/>
</dbReference>
<dbReference type="SUPFAM" id="SSF51391">
    <property type="entry name" value="Thiamin phosphate synthase"/>
    <property type="match status" value="1"/>
</dbReference>
<dbReference type="CDD" id="cd00564">
    <property type="entry name" value="TMP_TenI"/>
    <property type="match status" value="1"/>
</dbReference>
<keyword evidence="6" id="KW-0227">DNA damage</keyword>
<dbReference type="GO" id="GO:0046872">
    <property type="term" value="F:metal ion binding"/>
    <property type="evidence" value="ECO:0007669"/>
    <property type="project" value="UniProtKB-KW"/>
</dbReference>
<keyword evidence="3" id="KW-0515">Mutator protein</keyword>
<gene>
    <name evidence="19" type="ORF">SAMN05660652_00040</name>
</gene>
<evidence type="ECO:0000256" key="5">
    <source>
        <dbReference type="ARBA" id="ARBA00022723"/>
    </source>
</evidence>
<dbReference type="RefSeq" id="WP_091931549.1">
    <property type="nucleotide sequence ID" value="NZ_FNCY01000001.1"/>
</dbReference>
<keyword evidence="9" id="KW-0234">DNA repair</keyword>
<evidence type="ECO:0000256" key="2">
    <source>
        <dbReference type="ARBA" id="ARBA00005582"/>
    </source>
</evidence>
<evidence type="ECO:0000256" key="3">
    <source>
        <dbReference type="ARBA" id="ARBA00022457"/>
    </source>
</evidence>
<evidence type="ECO:0000256" key="9">
    <source>
        <dbReference type="ARBA" id="ARBA00023204"/>
    </source>
</evidence>
<dbReference type="AlphaFoldDB" id="A0A1G7UZ62"/>
<dbReference type="InterPro" id="IPR022998">
    <property type="entry name" value="ThiamineP_synth_TenI"/>
</dbReference>
<evidence type="ECO:0000313" key="20">
    <source>
        <dbReference type="Proteomes" id="UP000198607"/>
    </source>
</evidence>
<evidence type="ECO:0000256" key="4">
    <source>
        <dbReference type="ARBA" id="ARBA00022705"/>
    </source>
</evidence>
<comment type="catalytic activity">
    <reaction evidence="11">
        <text>8-oxo-GTP + H2O = 8-oxo-GMP + diphosphate + H(+)</text>
        <dbReference type="Rhea" id="RHEA:67616"/>
        <dbReference type="ChEBI" id="CHEBI:15377"/>
        <dbReference type="ChEBI" id="CHEBI:15378"/>
        <dbReference type="ChEBI" id="CHEBI:33019"/>
        <dbReference type="ChEBI" id="CHEBI:143553"/>
        <dbReference type="ChEBI" id="CHEBI:145694"/>
    </reaction>
</comment>
<feature type="domain" description="Nudix hydrolase" evidence="18">
    <location>
        <begin position="3"/>
        <end position="135"/>
    </location>
</feature>
<dbReference type="STRING" id="83767.SAMN05660652_00040"/>
<dbReference type="GO" id="GO:0044715">
    <property type="term" value="F:8-oxo-dGDP phosphatase activity"/>
    <property type="evidence" value="ECO:0007669"/>
    <property type="project" value="TreeGrafter"/>
</dbReference>
<dbReference type="InterPro" id="IPR000086">
    <property type="entry name" value="NUDIX_hydrolase_dom"/>
</dbReference>
<evidence type="ECO:0000256" key="6">
    <source>
        <dbReference type="ARBA" id="ARBA00022763"/>
    </source>
</evidence>
<dbReference type="GO" id="GO:0006281">
    <property type="term" value="P:DNA repair"/>
    <property type="evidence" value="ECO:0007669"/>
    <property type="project" value="UniProtKB-KW"/>
</dbReference>
<dbReference type="InterPro" id="IPR020084">
    <property type="entry name" value="NUDIX_hydrolase_CS"/>
</dbReference>
<comment type="similarity">
    <text evidence="2 17">Belongs to the Nudix hydrolase family.</text>
</comment>